<keyword evidence="2" id="KW-1185">Reference proteome</keyword>
<name>I0USZ8_9MICC</name>
<organism evidence="1 2">
    <name type="scientific">Rothia aeria F0474</name>
    <dbReference type="NCBI Taxonomy" id="1125724"/>
    <lineage>
        <taxon>Bacteria</taxon>
        <taxon>Bacillati</taxon>
        <taxon>Actinomycetota</taxon>
        <taxon>Actinomycetes</taxon>
        <taxon>Micrococcales</taxon>
        <taxon>Micrococcaceae</taxon>
        <taxon>Rothia</taxon>
    </lineage>
</organism>
<protein>
    <submittedName>
        <fullName evidence="1">Uncharacterized protein</fullName>
    </submittedName>
</protein>
<evidence type="ECO:0000313" key="1">
    <source>
        <dbReference type="EMBL" id="EID51001.1"/>
    </source>
</evidence>
<accession>I0USZ8</accession>
<dbReference type="Proteomes" id="UP000004863">
    <property type="component" value="Unassembled WGS sequence"/>
</dbReference>
<sequence>MHHCLDIYDVPLIVPDSGRISRQYCGCIKGVALVSRPHRVHMFMTG</sequence>
<comment type="caution">
    <text evidence="1">The sequence shown here is derived from an EMBL/GenBank/DDBJ whole genome shotgun (WGS) entry which is preliminary data.</text>
</comment>
<dbReference type="AlphaFoldDB" id="I0USZ8"/>
<evidence type="ECO:0000313" key="2">
    <source>
        <dbReference type="Proteomes" id="UP000004863"/>
    </source>
</evidence>
<dbReference type="EMBL" id="AJJQ01000032">
    <property type="protein sequence ID" value="EID51001.1"/>
    <property type="molecule type" value="Genomic_DNA"/>
</dbReference>
<gene>
    <name evidence="1" type="ORF">HMPREF1324_0624</name>
</gene>
<proteinExistence type="predicted"/>
<reference evidence="1" key="1">
    <citation type="submission" date="2012-03" db="EMBL/GenBank/DDBJ databases">
        <authorList>
            <person name="Durkin A.S."/>
            <person name="McCorrison J."/>
            <person name="Torralba M."/>
            <person name="Gillis M."/>
            <person name="Methe B."/>
            <person name="Sutton G."/>
            <person name="Nelson K.E."/>
        </authorList>
    </citation>
    <scope>NUCLEOTIDE SEQUENCE [LARGE SCALE GENOMIC DNA]</scope>
    <source>
        <strain evidence="1">F0474</strain>
    </source>
</reference>